<reference evidence="1 2" key="1">
    <citation type="journal article" date="2013" name="Biodegradation">
        <title>Quantitative proteomic analysis of ibuprofen-degrading Patulibacter sp. strain I11.</title>
        <authorList>
            <person name="Almeida B."/>
            <person name="Kjeldal H."/>
            <person name="Lolas I."/>
            <person name="Knudsen A.D."/>
            <person name="Carvalho G."/>
            <person name="Nielsen K.L."/>
            <person name="Barreto Crespo M.T."/>
            <person name="Stensballe A."/>
            <person name="Nielsen J.L."/>
        </authorList>
    </citation>
    <scope>NUCLEOTIDE SEQUENCE [LARGE SCALE GENOMIC DNA]</scope>
    <source>
        <strain evidence="1 2">I11</strain>
    </source>
</reference>
<evidence type="ECO:0000313" key="1">
    <source>
        <dbReference type="EMBL" id="EHN09734.1"/>
    </source>
</evidence>
<dbReference type="SUPFAM" id="SSF52540">
    <property type="entry name" value="P-loop containing nucleoside triphosphate hydrolases"/>
    <property type="match status" value="1"/>
</dbReference>
<proteinExistence type="predicted"/>
<keyword evidence="1" id="KW-0547">Nucleotide-binding</keyword>
<sequence length="430" mass="46317">MWGEQEAWRVSTAHLQATYPARASATLGTHGIYIGRDLSGGAAFVHDPWAAYNAGVAMGANMMILGALGQGKSGLIKRRALRQRLRRDRRVGITDVKDEYGPLMEAVDGESLALYRGGPTRLNPMRPGPDGTVADELMRGVAGAATGRALTPAERAGLDAAVELVTAAAVGENREPTVPELVKLLLAPTAGLTDRVVGESDAEVRKELRELGLALKQLVDGPMSGMFDGPTTAALNWNAPAVRLDLSQVRENLALGVLMVAWMAFLRQAHETRAEECERLGIPVPKTERDNDEAWRPAAIPGIAETWVSEYKLSRSTGTANLLAFHKLSDISAGVADGTAAAKLLDGLFEDTGTIVMFKHKTPEAAHETASRLGHGSTVEQTLMSLRQDQALWQIGPRLWHVHHETTAYERSVTYTDAAMQEHGTTRSPA</sequence>
<accession>H0E9C4</accession>
<evidence type="ECO:0000313" key="2">
    <source>
        <dbReference type="Proteomes" id="UP000005143"/>
    </source>
</evidence>
<organism evidence="1 2">
    <name type="scientific">Patulibacter medicamentivorans</name>
    <dbReference type="NCBI Taxonomy" id="1097667"/>
    <lineage>
        <taxon>Bacteria</taxon>
        <taxon>Bacillati</taxon>
        <taxon>Actinomycetota</taxon>
        <taxon>Thermoleophilia</taxon>
        <taxon>Solirubrobacterales</taxon>
        <taxon>Patulibacteraceae</taxon>
        <taxon>Patulibacter</taxon>
    </lineage>
</organism>
<name>H0E9C4_9ACTN</name>
<dbReference type="GO" id="GO:0005524">
    <property type="term" value="F:ATP binding"/>
    <property type="evidence" value="ECO:0007669"/>
    <property type="project" value="UniProtKB-KW"/>
</dbReference>
<comment type="caution">
    <text evidence="1">The sequence shown here is derived from an EMBL/GenBank/DDBJ whole genome shotgun (WGS) entry which is preliminary data.</text>
</comment>
<protein>
    <submittedName>
        <fullName evidence="1">Putative ATP-binding protein</fullName>
    </submittedName>
</protein>
<keyword evidence="1" id="KW-0067">ATP-binding</keyword>
<dbReference type="AlphaFoldDB" id="H0E9C4"/>
<gene>
    <name evidence="1" type="ORF">PAI11_34410</name>
</gene>
<dbReference type="Proteomes" id="UP000005143">
    <property type="component" value="Unassembled WGS sequence"/>
</dbReference>
<dbReference type="Gene3D" id="1.10.8.730">
    <property type="match status" value="1"/>
</dbReference>
<dbReference type="Gene3D" id="3.40.50.300">
    <property type="entry name" value="P-loop containing nucleotide triphosphate hydrolases"/>
    <property type="match status" value="1"/>
</dbReference>
<dbReference type="EMBL" id="AGUD01000256">
    <property type="protein sequence ID" value="EHN09734.1"/>
    <property type="molecule type" value="Genomic_DNA"/>
</dbReference>
<dbReference type="InterPro" id="IPR027417">
    <property type="entry name" value="P-loop_NTPase"/>
</dbReference>
<keyword evidence="2" id="KW-1185">Reference proteome</keyword>